<reference evidence="1 2" key="1">
    <citation type="submission" date="2019-07" db="EMBL/GenBank/DDBJ databases">
        <title>Whole genome shotgun sequence of Adhaeribacter aerolatus NBRC 106133.</title>
        <authorList>
            <person name="Hosoyama A."/>
            <person name="Uohara A."/>
            <person name="Ohji S."/>
            <person name="Ichikawa N."/>
        </authorList>
    </citation>
    <scope>NUCLEOTIDE SEQUENCE [LARGE SCALE GENOMIC DNA]</scope>
    <source>
        <strain evidence="1 2">NBRC 106133</strain>
    </source>
</reference>
<dbReference type="AlphaFoldDB" id="A0A512AUU6"/>
<sequence length="176" mass="20822">MHLLLLTFCLTITSLFFQTEYTYQVPDLRRLYEKGAKDEATCERLARHLHNYKGQDPVVLGFRAGTQGMLAKFAWGPYAKIKHLRTSSQLFDEVIKKHPLVAEVRFLRYSLEFFIPRYLNMSHHLEEDKKIFLNSLFRYPNSDIEADVYQAIRHFLLKHPEGLTEQEKKLLYNLKA</sequence>
<evidence type="ECO:0000313" key="2">
    <source>
        <dbReference type="Proteomes" id="UP000321532"/>
    </source>
</evidence>
<dbReference type="Proteomes" id="UP000321532">
    <property type="component" value="Unassembled WGS sequence"/>
</dbReference>
<evidence type="ECO:0000313" key="1">
    <source>
        <dbReference type="EMBL" id="GEO03488.1"/>
    </source>
</evidence>
<accession>A0A512AUU6</accession>
<gene>
    <name evidence="1" type="ORF">AAE02nite_11520</name>
</gene>
<organism evidence="1 2">
    <name type="scientific">Adhaeribacter aerolatus</name>
    <dbReference type="NCBI Taxonomy" id="670289"/>
    <lineage>
        <taxon>Bacteria</taxon>
        <taxon>Pseudomonadati</taxon>
        <taxon>Bacteroidota</taxon>
        <taxon>Cytophagia</taxon>
        <taxon>Cytophagales</taxon>
        <taxon>Hymenobacteraceae</taxon>
        <taxon>Adhaeribacter</taxon>
    </lineage>
</organism>
<dbReference type="EMBL" id="BJYS01000006">
    <property type="protein sequence ID" value="GEO03488.1"/>
    <property type="molecule type" value="Genomic_DNA"/>
</dbReference>
<comment type="caution">
    <text evidence="1">The sequence shown here is derived from an EMBL/GenBank/DDBJ whole genome shotgun (WGS) entry which is preliminary data.</text>
</comment>
<keyword evidence="2" id="KW-1185">Reference proteome</keyword>
<proteinExistence type="predicted"/>
<protein>
    <submittedName>
        <fullName evidence="1">Uncharacterized protein</fullName>
    </submittedName>
</protein>
<name>A0A512AUU6_9BACT</name>